<reference evidence="1 2" key="1">
    <citation type="submission" date="2015-01" db="EMBL/GenBank/DDBJ databases">
        <title>The Genome Sequence of Exophiala spinifera CBS89968.</title>
        <authorList>
            <consortium name="The Broad Institute Genomics Platform"/>
            <person name="Cuomo C."/>
            <person name="de Hoog S."/>
            <person name="Gorbushina A."/>
            <person name="Stielow B."/>
            <person name="Teixiera M."/>
            <person name="Abouelleil A."/>
            <person name="Chapman S.B."/>
            <person name="Priest M."/>
            <person name="Young S.K."/>
            <person name="Wortman J."/>
            <person name="Nusbaum C."/>
            <person name="Birren B."/>
        </authorList>
    </citation>
    <scope>NUCLEOTIDE SEQUENCE [LARGE SCALE GENOMIC DNA]</scope>
    <source>
        <strain evidence="1 2">CBS 89968</strain>
    </source>
</reference>
<dbReference type="EMBL" id="KN847499">
    <property type="protein sequence ID" value="KIW10954.1"/>
    <property type="molecule type" value="Genomic_DNA"/>
</dbReference>
<dbReference type="HOGENOM" id="CLU_2320405_0_0_1"/>
<accession>A0A0D2BHV5</accession>
<dbReference type="AlphaFoldDB" id="A0A0D2BHV5"/>
<dbReference type="VEuPathDB" id="FungiDB:PV08_10253"/>
<dbReference type="RefSeq" id="XP_016231170.1">
    <property type="nucleotide sequence ID" value="XM_016384568.1"/>
</dbReference>
<dbReference type="Proteomes" id="UP000053328">
    <property type="component" value="Unassembled WGS sequence"/>
</dbReference>
<protein>
    <submittedName>
        <fullName evidence="1">Uncharacterized protein</fullName>
    </submittedName>
</protein>
<evidence type="ECO:0000313" key="1">
    <source>
        <dbReference type="EMBL" id="KIW10954.1"/>
    </source>
</evidence>
<sequence length="99" mass="10865">MPRKVSNSMSYNRGAVIQLMSLKVQEPMGGTFKNVHILDSAALRLEVRNFYCMGKSNEPIGDAPRSASFGLESLAMEPHAPSRLLSLAPESQSPTHYDT</sequence>
<proteinExistence type="predicted"/>
<dbReference type="GeneID" id="27337336"/>
<keyword evidence="2" id="KW-1185">Reference proteome</keyword>
<organism evidence="1 2">
    <name type="scientific">Exophiala spinifera</name>
    <dbReference type="NCBI Taxonomy" id="91928"/>
    <lineage>
        <taxon>Eukaryota</taxon>
        <taxon>Fungi</taxon>
        <taxon>Dikarya</taxon>
        <taxon>Ascomycota</taxon>
        <taxon>Pezizomycotina</taxon>
        <taxon>Eurotiomycetes</taxon>
        <taxon>Chaetothyriomycetidae</taxon>
        <taxon>Chaetothyriales</taxon>
        <taxon>Herpotrichiellaceae</taxon>
        <taxon>Exophiala</taxon>
    </lineage>
</organism>
<name>A0A0D2BHV5_9EURO</name>
<evidence type="ECO:0000313" key="2">
    <source>
        <dbReference type="Proteomes" id="UP000053328"/>
    </source>
</evidence>
<gene>
    <name evidence="1" type="ORF">PV08_10253</name>
</gene>